<evidence type="ECO:0000256" key="1">
    <source>
        <dbReference type="SAM" id="Coils"/>
    </source>
</evidence>
<dbReference type="Proteomes" id="UP001237642">
    <property type="component" value="Unassembled WGS sequence"/>
</dbReference>
<accession>A0AAD8JDL4</accession>
<proteinExistence type="predicted"/>
<dbReference type="EMBL" id="JAUIZM010000001">
    <property type="protein sequence ID" value="KAK1402575.1"/>
    <property type="molecule type" value="Genomic_DNA"/>
</dbReference>
<comment type="caution">
    <text evidence="2">The sequence shown here is derived from an EMBL/GenBank/DDBJ whole genome shotgun (WGS) entry which is preliminary data.</text>
</comment>
<keyword evidence="1" id="KW-0175">Coiled coil</keyword>
<reference evidence="2" key="1">
    <citation type="submission" date="2023-02" db="EMBL/GenBank/DDBJ databases">
        <title>Genome of toxic invasive species Heracleum sosnowskyi carries increased number of genes despite the absence of recent whole-genome duplications.</title>
        <authorList>
            <person name="Schelkunov M."/>
            <person name="Shtratnikova V."/>
            <person name="Makarenko M."/>
            <person name="Klepikova A."/>
            <person name="Omelchenko D."/>
            <person name="Novikova G."/>
            <person name="Obukhova E."/>
            <person name="Bogdanov V."/>
            <person name="Penin A."/>
            <person name="Logacheva M."/>
        </authorList>
    </citation>
    <scope>NUCLEOTIDE SEQUENCE</scope>
    <source>
        <strain evidence="2">Hsosn_3</strain>
        <tissue evidence="2">Leaf</tissue>
    </source>
</reference>
<gene>
    <name evidence="2" type="ORF">POM88_002180</name>
</gene>
<dbReference type="AlphaFoldDB" id="A0AAD8JDL4"/>
<keyword evidence="3" id="KW-1185">Reference proteome</keyword>
<organism evidence="2 3">
    <name type="scientific">Heracleum sosnowskyi</name>
    <dbReference type="NCBI Taxonomy" id="360622"/>
    <lineage>
        <taxon>Eukaryota</taxon>
        <taxon>Viridiplantae</taxon>
        <taxon>Streptophyta</taxon>
        <taxon>Embryophyta</taxon>
        <taxon>Tracheophyta</taxon>
        <taxon>Spermatophyta</taxon>
        <taxon>Magnoliopsida</taxon>
        <taxon>eudicotyledons</taxon>
        <taxon>Gunneridae</taxon>
        <taxon>Pentapetalae</taxon>
        <taxon>asterids</taxon>
        <taxon>campanulids</taxon>
        <taxon>Apiales</taxon>
        <taxon>Apiaceae</taxon>
        <taxon>Apioideae</taxon>
        <taxon>apioid superclade</taxon>
        <taxon>Tordylieae</taxon>
        <taxon>Tordyliinae</taxon>
        <taxon>Heracleum</taxon>
    </lineage>
</organism>
<reference evidence="2" key="2">
    <citation type="submission" date="2023-05" db="EMBL/GenBank/DDBJ databases">
        <authorList>
            <person name="Schelkunov M.I."/>
        </authorList>
    </citation>
    <scope>NUCLEOTIDE SEQUENCE</scope>
    <source>
        <strain evidence="2">Hsosn_3</strain>
        <tissue evidence="2">Leaf</tissue>
    </source>
</reference>
<protein>
    <submittedName>
        <fullName evidence="2">Uncharacterized protein</fullName>
    </submittedName>
</protein>
<sequence length="187" mass="21405">MHLPKKFFNLQLPKHDEAVVLVVDESEQEYKTKYLAPNHYGMDTNNCGSEEILMASGSVNQLLISESQKSYLRDQLIDGMHLQLVIGFISETINIVDARFYFSSYSEEALKMKRLEKVKTEEELKALEIKGGNVKEAIVKLDSEIEALEMKGERLQAVFRHHGEKPRYLHAVSSSILHHCIVQILTM</sequence>
<name>A0AAD8JDL4_9APIA</name>
<evidence type="ECO:0000313" key="3">
    <source>
        <dbReference type="Proteomes" id="UP001237642"/>
    </source>
</evidence>
<feature type="coiled-coil region" evidence="1">
    <location>
        <begin position="110"/>
        <end position="158"/>
    </location>
</feature>
<evidence type="ECO:0000313" key="2">
    <source>
        <dbReference type="EMBL" id="KAK1402575.1"/>
    </source>
</evidence>